<dbReference type="InterPro" id="IPR010300">
    <property type="entry name" value="CDO_1"/>
</dbReference>
<feature type="binding site" evidence="3">
    <location>
        <position position="361"/>
    </location>
    <ligand>
        <name>Fe cation</name>
        <dbReference type="ChEBI" id="CHEBI:24875"/>
        <note>catalytic</note>
    </ligand>
</feature>
<evidence type="ECO:0000313" key="4">
    <source>
        <dbReference type="EMBL" id="KUJ13485.1"/>
    </source>
</evidence>
<evidence type="ECO:0000256" key="1">
    <source>
        <dbReference type="ARBA" id="ARBA00006622"/>
    </source>
</evidence>
<dbReference type="GO" id="GO:0005506">
    <property type="term" value="F:iron ion binding"/>
    <property type="evidence" value="ECO:0007669"/>
    <property type="project" value="InterPro"/>
</dbReference>
<dbReference type="GeneID" id="28831041"/>
<protein>
    <recommendedName>
        <fullName evidence="2">cysteine dioxygenase</fullName>
        <ecNumber evidence="2">1.13.11.20</ecNumber>
    </recommendedName>
</protein>
<dbReference type="Gene3D" id="2.60.120.10">
    <property type="entry name" value="Jelly Rolls"/>
    <property type="match status" value="1"/>
</dbReference>
<keyword evidence="3" id="KW-0479">Metal-binding</keyword>
<dbReference type="InterPro" id="IPR011051">
    <property type="entry name" value="RmlC_Cupin_sf"/>
</dbReference>
<comment type="similarity">
    <text evidence="1">Belongs to the cysteine dioxygenase family.</text>
</comment>
<keyword evidence="5" id="KW-1185">Reference proteome</keyword>
<dbReference type="RefSeq" id="XP_018067840.1">
    <property type="nucleotide sequence ID" value="XM_018221315.1"/>
</dbReference>
<dbReference type="AlphaFoldDB" id="A0A194WZW1"/>
<keyword evidence="3" id="KW-0408">Iron</keyword>
<name>A0A194WZW1_MOLSC</name>
<dbReference type="CDD" id="cd10548">
    <property type="entry name" value="cupin_CDO"/>
    <property type="match status" value="1"/>
</dbReference>
<accession>A0A194WZW1</accession>
<dbReference type="SUPFAM" id="SSF51182">
    <property type="entry name" value="RmlC-like cupins"/>
    <property type="match status" value="1"/>
</dbReference>
<evidence type="ECO:0000313" key="5">
    <source>
        <dbReference type="Proteomes" id="UP000070700"/>
    </source>
</evidence>
<dbReference type="InParanoid" id="A0A194WZW1"/>
<evidence type="ECO:0000256" key="2">
    <source>
        <dbReference type="ARBA" id="ARBA00013133"/>
    </source>
</evidence>
<dbReference type="OrthoDB" id="543511at2759"/>
<sequence length="429" mass="47536">MSEPLSFFDPFASRKDVGNDIRFGAPPSESLLPVTGQGIIAVSSSAKVQILFVINCPKKSQNNLYLQIGAAEISLSFGPSMTRTESIPTKLIQQESACYLNPGVQTTYWLSIDGPNGVLRYGKYYTNKSMTLLEATLKKEEKPGVPVWISSEYSWLADLKDVDIVTTESAAYTKVIIHPLPVVIELSPFIISSQDASLPDLNQGKYAIPVNLPQACQVLYGNVAGPNIILDTPAFPDFSAAIERSVSTPGLWGHTKLMEKSTEFGSTPNFEGTYLRITIGHNLGDSPGIPFVLEIWPAGHYSPIHDHGNACAVIKVLHGEITARFFDALTAQGGPHMIGHNAITLKKDMVTWLGENDYQVHQLRNTSLEVCCTIQCYRYPDDNDKHYEGFNYIEEGETDGKEKLFIPNSDMAFEEFWATMKAEWDSRKR</sequence>
<dbReference type="InterPro" id="IPR014710">
    <property type="entry name" value="RmlC-like_jellyroll"/>
</dbReference>
<feature type="binding site" evidence="3">
    <location>
        <position position="305"/>
    </location>
    <ligand>
        <name>Fe cation</name>
        <dbReference type="ChEBI" id="CHEBI:24875"/>
        <note>catalytic</note>
    </ligand>
</feature>
<gene>
    <name evidence="4" type="ORF">LY89DRAFT_754246</name>
</gene>
<dbReference type="EC" id="1.13.11.20" evidence="2"/>
<organism evidence="4 5">
    <name type="scientific">Mollisia scopiformis</name>
    <name type="common">Conifer needle endophyte fungus</name>
    <name type="synonym">Phialocephala scopiformis</name>
    <dbReference type="NCBI Taxonomy" id="149040"/>
    <lineage>
        <taxon>Eukaryota</taxon>
        <taxon>Fungi</taxon>
        <taxon>Dikarya</taxon>
        <taxon>Ascomycota</taxon>
        <taxon>Pezizomycotina</taxon>
        <taxon>Leotiomycetes</taxon>
        <taxon>Helotiales</taxon>
        <taxon>Mollisiaceae</taxon>
        <taxon>Mollisia</taxon>
    </lineage>
</organism>
<feature type="binding site" evidence="3">
    <location>
        <position position="307"/>
    </location>
    <ligand>
        <name>Fe cation</name>
        <dbReference type="ChEBI" id="CHEBI:24875"/>
        <note>catalytic</note>
    </ligand>
</feature>
<proteinExistence type="inferred from homology"/>
<dbReference type="Proteomes" id="UP000070700">
    <property type="component" value="Unassembled WGS sequence"/>
</dbReference>
<dbReference type="GO" id="GO:0017172">
    <property type="term" value="F:cysteine dioxygenase activity"/>
    <property type="evidence" value="ECO:0007669"/>
    <property type="project" value="UniProtKB-EC"/>
</dbReference>
<dbReference type="EMBL" id="KQ947422">
    <property type="protein sequence ID" value="KUJ13485.1"/>
    <property type="molecule type" value="Genomic_DNA"/>
</dbReference>
<dbReference type="KEGG" id="psco:LY89DRAFT_754246"/>
<dbReference type="Pfam" id="PF05995">
    <property type="entry name" value="CDO_I"/>
    <property type="match status" value="1"/>
</dbReference>
<reference evidence="4 5" key="1">
    <citation type="submission" date="2015-10" db="EMBL/GenBank/DDBJ databases">
        <title>Full genome of DAOMC 229536 Phialocephala scopiformis, a fungal endophyte of spruce producing the potent anti-insectan compound rugulosin.</title>
        <authorList>
            <consortium name="DOE Joint Genome Institute"/>
            <person name="Walker A.K."/>
            <person name="Frasz S.L."/>
            <person name="Seifert K.A."/>
            <person name="Miller J.D."/>
            <person name="Mondo S.J."/>
            <person name="Labutti K."/>
            <person name="Lipzen A."/>
            <person name="Dockter R."/>
            <person name="Kennedy M."/>
            <person name="Grigoriev I.V."/>
            <person name="Spatafora J.W."/>
        </authorList>
    </citation>
    <scope>NUCLEOTIDE SEQUENCE [LARGE SCALE GENOMIC DNA]</scope>
    <source>
        <strain evidence="4 5">CBS 120377</strain>
    </source>
</reference>
<evidence type="ECO:0000256" key="3">
    <source>
        <dbReference type="PIRSR" id="PIRSR610300-51"/>
    </source>
</evidence>